<evidence type="ECO:0000256" key="5">
    <source>
        <dbReference type="SAM" id="SignalP"/>
    </source>
</evidence>
<dbReference type="GO" id="GO:0009279">
    <property type="term" value="C:cell outer membrane"/>
    <property type="evidence" value="ECO:0007669"/>
    <property type="project" value="UniProtKB-SubCell"/>
</dbReference>
<evidence type="ECO:0000313" key="7">
    <source>
        <dbReference type="EMBL" id="MBK6974317.1"/>
    </source>
</evidence>
<dbReference type="SUPFAM" id="SSF103088">
    <property type="entry name" value="OmpA-like"/>
    <property type="match status" value="1"/>
</dbReference>
<dbReference type="InterPro" id="IPR050330">
    <property type="entry name" value="Bact_OuterMem_StrucFunc"/>
</dbReference>
<comment type="subcellular location">
    <subcellularLocation>
        <location evidence="1">Cell outer membrane</location>
    </subcellularLocation>
</comment>
<accession>A0A9D7HLN1</accession>
<feature type="signal peptide" evidence="5">
    <location>
        <begin position="1"/>
        <end position="36"/>
    </location>
</feature>
<dbReference type="InterPro" id="IPR006664">
    <property type="entry name" value="OMP_bac"/>
</dbReference>
<evidence type="ECO:0000256" key="2">
    <source>
        <dbReference type="ARBA" id="ARBA00023136"/>
    </source>
</evidence>
<evidence type="ECO:0000256" key="4">
    <source>
        <dbReference type="PROSITE-ProRule" id="PRU00473"/>
    </source>
</evidence>
<comment type="caution">
    <text evidence="7">The sequence shown here is derived from an EMBL/GenBank/DDBJ whole genome shotgun (WGS) entry which is preliminary data.</text>
</comment>
<dbReference type="InterPro" id="IPR036737">
    <property type="entry name" value="OmpA-like_sf"/>
</dbReference>
<keyword evidence="5" id="KW-0732">Signal</keyword>
<name>A0A9D7HLN1_9PROT</name>
<dbReference type="PANTHER" id="PTHR30329">
    <property type="entry name" value="STATOR ELEMENT OF FLAGELLAR MOTOR COMPLEX"/>
    <property type="match status" value="1"/>
</dbReference>
<dbReference type="Pfam" id="PF00691">
    <property type="entry name" value="OmpA"/>
    <property type="match status" value="1"/>
</dbReference>
<proteinExistence type="predicted"/>
<protein>
    <submittedName>
        <fullName evidence="7">Tandem-95 repeat protein</fullName>
    </submittedName>
</protein>
<gene>
    <name evidence="7" type="ORF">IPH26_15685</name>
</gene>
<dbReference type="InterPro" id="IPR006665">
    <property type="entry name" value="OmpA-like"/>
</dbReference>
<organism evidence="7 8">
    <name type="scientific">Candidatus Methylophosphatis roskildensis</name>
    <dbReference type="NCBI Taxonomy" id="2899263"/>
    <lineage>
        <taxon>Bacteria</taxon>
        <taxon>Pseudomonadati</taxon>
        <taxon>Pseudomonadota</taxon>
        <taxon>Betaproteobacteria</taxon>
        <taxon>Nitrosomonadales</taxon>
        <taxon>Sterolibacteriaceae</taxon>
        <taxon>Candidatus Methylophosphatis</taxon>
    </lineage>
</organism>
<keyword evidence="3" id="KW-0998">Cell outer membrane</keyword>
<dbReference type="AlphaFoldDB" id="A0A9D7HLN1"/>
<feature type="chain" id="PRO_5038845561" evidence="5">
    <location>
        <begin position="37"/>
        <end position="717"/>
    </location>
</feature>
<keyword evidence="2 4" id="KW-0472">Membrane</keyword>
<evidence type="ECO:0000313" key="8">
    <source>
        <dbReference type="Proteomes" id="UP000807785"/>
    </source>
</evidence>
<dbReference type="EMBL" id="JADJEV010000004">
    <property type="protein sequence ID" value="MBK6974317.1"/>
    <property type="molecule type" value="Genomic_DNA"/>
</dbReference>
<feature type="domain" description="OmpA-like" evidence="6">
    <location>
        <begin position="337"/>
        <end position="455"/>
    </location>
</feature>
<dbReference type="NCBIfam" id="NF012211">
    <property type="entry name" value="tand_rpt_95"/>
    <property type="match status" value="2"/>
</dbReference>
<reference evidence="7" key="1">
    <citation type="submission" date="2020-10" db="EMBL/GenBank/DDBJ databases">
        <title>Connecting structure to function with the recovery of over 1000 high-quality activated sludge metagenome-assembled genomes encoding full-length rRNA genes using long-read sequencing.</title>
        <authorList>
            <person name="Singleton C.M."/>
            <person name="Petriglieri F."/>
            <person name="Kristensen J.M."/>
            <person name="Kirkegaard R.H."/>
            <person name="Michaelsen T.Y."/>
            <person name="Andersen M.H."/>
            <person name="Karst S.M."/>
            <person name="Dueholm M.S."/>
            <person name="Nielsen P.H."/>
            <person name="Albertsen M."/>
        </authorList>
    </citation>
    <scope>NUCLEOTIDE SEQUENCE</scope>
    <source>
        <strain evidence="7">Bjer_18-Q3-R1-45_BAT3C.347</strain>
    </source>
</reference>
<dbReference type="PRINTS" id="PR01021">
    <property type="entry name" value="OMPADOMAIN"/>
</dbReference>
<dbReference type="PANTHER" id="PTHR30329:SF21">
    <property type="entry name" value="LIPOPROTEIN YIAD-RELATED"/>
    <property type="match status" value="1"/>
</dbReference>
<dbReference type="CDD" id="cd07185">
    <property type="entry name" value="OmpA_C-like"/>
    <property type="match status" value="1"/>
</dbReference>
<dbReference type="Proteomes" id="UP000807785">
    <property type="component" value="Unassembled WGS sequence"/>
</dbReference>
<sequence>MTRHLARHPRAAGGTRPAHSALLLAILSAFAHQANAQTTPAAPAPVGNPTIESGASLSYVGSRSRVGIGYDRDTKARGEFSHVLSEDALSAFIAQGWLSKRSGGVRVDYNWIGGSDGKPSPDALVRKLFGAFDRNQDGDRKLTIGFGLESERWFGNLTYSHGLSDKRYIESLGTTTETTQQSGVDAGRAFIDTITTTSSTRLFERAYEHGIGVRAGHFYVPALLRLSLGLDREWGDFSSHQNTVSVDLEKYFSGSPHSVALHLERYNKSGEYETRSNDTRVQVMYRYSFGGSNSADSAGWRQTRTTRQMPVETPVAQAAPAPVAPPPAMQAKSESRIVKTTATMTSDAFFELDRATLTPTARRELDRIAETLKSNGHSGNVRIVGHTCDLGSDAYNMRLSLRRADAVRDYLVSRGAGSADSFITEGMGERDPKYPNTRDMRPKNRRVDLEFIQHQDAGAPVAAPPAAVKSEPAPPSVREVPVVEWKTEVIESEPAWVRRALHNTVRHKQTVDTYRGADVDRTSSTTRAFGNRPPVAQDDAVTIAMDAAATISVLANDSDPDGNALSVASVGTPAHGTAVVSGNAVVYTPSAGYSGSDSFSYTVDDGFGGTASARVAVTITGTGTGTGGNRPPVAVNDRYLVRYEGDNPLPVLTNDTDPDGDALSIVSFTQPGLGTITQSGNQLVYTGAGKFTLQTITYTISDGRGGSATATVELVDP</sequence>
<dbReference type="Gene3D" id="2.60.40.3440">
    <property type="match status" value="2"/>
</dbReference>
<dbReference type="Pfam" id="PF17963">
    <property type="entry name" value="Big_9"/>
    <property type="match status" value="2"/>
</dbReference>
<evidence type="ECO:0000259" key="6">
    <source>
        <dbReference type="PROSITE" id="PS51123"/>
    </source>
</evidence>
<dbReference type="Gene3D" id="3.30.1330.60">
    <property type="entry name" value="OmpA-like domain"/>
    <property type="match status" value="1"/>
</dbReference>
<evidence type="ECO:0000256" key="3">
    <source>
        <dbReference type="ARBA" id="ARBA00023237"/>
    </source>
</evidence>
<evidence type="ECO:0000256" key="1">
    <source>
        <dbReference type="ARBA" id="ARBA00004442"/>
    </source>
</evidence>
<dbReference type="PROSITE" id="PS51123">
    <property type="entry name" value="OMPA_2"/>
    <property type="match status" value="1"/>
</dbReference>